<dbReference type="CDD" id="cd03089">
    <property type="entry name" value="PMM_PGM"/>
    <property type="match status" value="1"/>
</dbReference>
<dbReference type="InterPro" id="IPR005846">
    <property type="entry name" value="A-D-PHexomutase_a/b/a-III"/>
</dbReference>
<proteinExistence type="inferred from homology"/>
<accession>K2GAX0</accession>
<dbReference type="AlphaFoldDB" id="K2GAX0"/>
<protein>
    <recommendedName>
        <fullName evidence="12">Phosphomannomutase</fullName>
    </recommendedName>
</protein>
<evidence type="ECO:0000259" key="10">
    <source>
        <dbReference type="Pfam" id="PF02880"/>
    </source>
</evidence>
<dbReference type="InterPro" id="IPR005841">
    <property type="entry name" value="Alpha-D-phosphohexomutase_SF"/>
</dbReference>
<sequence length="448" mass="53911">MDTKILNKSYDLRWVYGKDINEELYYKMWFAFATLQRRAEIFIVGCDARLSSESLKQALIEWILDTWKNVIDIWLCSTDMIYFATWAYEEVDVWLMITASHNPKEYNWLKACSKNAIPINMKSFWVELQDFIAKWELIKKPILWNYKYTDISDDFIEHIASFVDLSKLKKFKVVADAGNWVAGVFMEKLAKKFNFELIPLFFEPDWDFPNHHPSPIEPENVKDMIKKVLEARADLWVAFDWDADRMSICDEAWVVWSWTITTAMIAKVMLEKFPKKKIIYNSVCGNIVPETIERMWWIPVKEKVGHVYIKEKMYIDNEIIFWWEHSGHYYFRKNWNADSWVIAFAKILDLLSEWDSKPSEVRKEFETYLAVPEINFKVSNVWDKLDELRSKYRDWSQDMFDWLTVRYHNWWFNVRPSSNEPLLRLNIEARNESLLNEKFLELKEIISK</sequence>
<dbReference type="InterPro" id="IPR016055">
    <property type="entry name" value="A-D-PHexomutase_a/b/a-I/II/III"/>
</dbReference>
<dbReference type="PRINTS" id="PR00509">
    <property type="entry name" value="PGMPMM"/>
</dbReference>
<dbReference type="GO" id="GO:0016868">
    <property type="term" value="F:intramolecular phosphotransferase activity"/>
    <property type="evidence" value="ECO:0007669"/>
    <property type="project" value="InterPro"/>
</dbReference>
<dbReference type="Pfam" id="PF00408">
    <property type="entry name" value="PGM_PMM_IV"/>
    <property type="match status" value="1"/>
</dbReference>
<dbReference type="InterPro" id="IPR005844">
    <property type="entry name" value="A-D-PHexomutase_a/b/a-I"/>
</dbReference>
<dbReference type="Gene3D" id="3.40.120.10">
    <property type="entry name" value="Alpha-D-Glucose-1,6-Bisphosphate, subunit A, domain 3"/>
    <property type="match status" value="3"/>
</dbReference>
<dbReference type="Pfam" id="PF02880">
    <property type="entry name" value="PGM_PMM_III"/>
    <property type="match status" value="1"/>
</dbReference>
<evidence type="ECO:0000256" key="6">
    <source>
        <dbReference type="ARBA" id="ARBA00023235"/>
    </source>
</evidence>
<comment type="caution">
    <text evidence="11">The sequence shown here is derived from an EMBL/GenBank/DDBJ whole genome shotgun (WGS) entry which is preliminary data.</text>
</comment>
<gene>
    <name evidence="11" type="ORF">ACD_3C00223G0006</name>
</gene>
<feature type="domain" description="Alpha-D-phosphohexomutase alpha/beta/alpha" evidence="10">
    <location>
        <begin position="262"/>
        <end position="367"/>
    </location>
</feature>
<evidence type="ECO:0000256" key="1">
    <source>
        <dbReference type="ARBA" id="ARBA00001946"/>
    </source>
</evidence>
<keyword evidence="5" id="KW-0460">Magnesium</keyword>
<dbReference type="SUPFAM" id="SSF55957">
    <property type="entry name" value="Phosphoglucomutase, C-terminal domain"/>
    <property type="match status" value="1"/>
</dbReference>
<comment type="cofactor">
    <cofactor evidence="1">
        <name>Mg(2+)</name>
        <dbReference type="ChEBI" id="CHEBI:18420"/>
    </cofactor>
</comment>
<evidence type="ECO:0000256" key="5">
    <source>
        <dbReference type="ARBA" id="ARBA00022842"/>
    </source>
</evidence>
<dbReference type="Pfam" id="PF02878">
    <property type="entry name" value="PGM_PMM_I"/>
    <property type="match status" value="1"/>
</dbReference>
<dbReference type="GO" id="GO:0005975">
    <property type="term" value="P:carbohydrate metabolic process"/>
    <property type="evidence" value="ECO:0007669"/>
    <property type="project" value="InterPro"/>
</dbReference>
<dbReference type="PANTHER" id="PTHR43771">
    <property type="entry name" value="PHOSPHOMANNOMUTASE"/>
    <property type="match status" value="1"/>
</dbReference>
<dbReference type="SUPFAM" id="SSF53738">
    <property type="entry name" value="Phosphoglucomutase, first 3 domains"/>
    <property type="match status" value="3"/>
</dbReference>
<reference evidence="11" key="1">
    <citation type="journal article" date="2012" name="Science">
        <title>Fermentation, hydrogen, and sulfur metabolism in multiple uncultivated bacterial phyla.</title>
        <authorList>
            <person name="Wrighton K.C."/>
            <person name="Thomas B.C."/>
            <person name="Sharon I."/>
            <person name="Miller C.S."/>
            <person name="Castelle C.J."/>
            <person name="VerBerkmoes N.C."/>
            <person name="Wilkins M.J."/>
            <person name="Hettich R.L."/>
            <person name="Lipton M.S."/>
            <person name="Williams K.H."/>
            <person name="Long P.E."/>
            <person name="Banfield J.F."/>
        </authorList>
    </citation>
    <scope>NUCLEOTIDE SEQUENCE [LARGE SCALE GENOMIC DNA]</scope>
</reference>
<keyword evidence="3" id="KW-0597">Phosphoprotein</keyword>
<evidence type="ECO:0000259" key="9">
    <source>
        <dbReference type="Pfam" id="PF02879"/>
    </source>
</evidence>
<keyword evidence="4" id="KW-0479">Metal-binding</keyword>
<dbReference type="InterPro" id="IPR005845">
    <property type="entry name" value="A-D-PHexomutase_a/b/a-II"/>
</dbReference>
<evidence type="ECO:0000256" key="4">
    <source>
        <dbReference type="ARBA" id="ARBA00022723"/>
    </source>
</evidence>
<dbReference type="Pfam" id="PF02879">
    <property type="entry name" value="PGM_PMM_II"/>
    <property type="match status" value="1"/>
</dbReference>
<dbReference type="InterPro" id="IPR036900">
    <property type="entry name" value="A-D-PHexomutase_C_sf"/>
</dbReference>
<evidence type="ECO:0000256" key="2">
    <source>
        <dbReference type="ARBA" id="ARBA00010231"/>
    </source>
</evidence>
<evidence type="ECO:0000256" key="3">
    <source>
        <dbReference type="ARBA" id="ARBA00022553"/>
    </source>
</evidence>
<evidence type="ECO:0000313" key="11">
    <source>
        <dbReference type="EMBL" id="EKE27329.1"/>
    </source>
</evidence>
<keyword evidence="6" id="KW-0413">Isomerase</keyword>
<dbReference type="Gene3D" id="3.30.310.50">
    <property type="entry name" value="Alpha-D-phosphohexomutase, C-terminal domain"/>
    <property type="match status" value="1"/>
</dbReference>
<evidence type="ECO:0000259" key="8">
    <source>
        <dbReference type="Pfam" id="PF02878"/>
    </source>
</evidence>
<evidence type="ECO:0008006" key="12">
    <source>
        <dbReference type="Google" id="ProtNLM"/>
    </source>
</evidence>
<name>K2GAX0_9BACT</name>
<dbReference type="GO" id="GO:0046872">
    <property type="term" value="F:metal ion binding"/>
    <property type="evidence" value="ECO:0007669"/>
    <property type="project" value="UniProtKB-KW"/>
</dbReference>
<dbReference type="InterPro" id="IPR005843">
    <property type="entry name" value="A-D-PHexomutase_C"/>
</dbReference>
<feature type="domain" description="Alpha-D-phosphohexomutase alpha/beta/alpha" evidence="8">
    <location>
        <begin position="7"/>
        <end position="121"/>
    </location>
</feature>
<dbReference type="EMBL" id="AMFJ01000497">
    <property type="protein sequence ID" value="EKE27329.1"/>
    <property type="molecule type" value="Genomic_DNA"/>
</dbReference>
<feature type="domain" description="Alpha-D-phosphohexomutase C-terminal" evidence="7">
    <location>
        <begin position="373"/>
        <end position="437"/>
    </location>
</feature>
<feature type="domain" description="Alpha-D-phosphohexomutase alpha/beta/alpha" evidence="9">
    <location>
        <begin position="153"/>
        <end position="251"/>
    </location>
</feature>
<evidence type="ECO:0000259" key="7">
    <source>
        <dbReference type="Pfam" id="PF00408"/>
    </source>
</evidence>
<organism evidence="11">
    <name type="scientific">uncultured bacterium</name>
    <name type="common">gcode 4</name>
    <dbReference type="NCBI Taxonomy" id="1234023"/>
    <lineage>
        <taxon>Bacteria</taxon>
        <taxon>environmental samples</taxon>
    </lineage>
</organism>
<dbReference type="PANTHER" id="PTHR43771:SF1">
    <property type="entry name" value="PHOSPHOMANNOMUTASE"/>
    <property type="match status" value="1"/>
</dbReference>
<comment type="similarity">
    <text evidence="2">Belongs to the phosphohexose mutase family.</text>
</comment>